<keyword evidence="4" id="KW-1185">Reference proteome</keyword>
<dbReference type="PANTHER" id="PTHR36223:SF1">
    <property type="entry name" value="TRANSCRIPTION ELONGATION FACTOR EAF N-TERMINAL DOMAIN-CONTAINING PROTEIN"/>
    <property type="match status" value="1"/>
</dbReference>
<evidence type="ECO:0000259" key="2">
    <source>
        <dbReference type="Pfam" id="PF25534"/>
    </source>
</evidence>
<protein>
    <recommendedName>
        <fullName evidence="2">DUF7918 domain-containing protein</fullName>
    </recommendedName>
</protein>
<accession>A0A6A4GZF1</accession>
<dbReference type="PANTHER" id="PTHR36223">
    <property type="entry name" value="BETA-LACTAMASE-TYPE TRANSPEPTIDASE FOLD DOMAIN CONTAINING PROTEIN"/>
    <property type="match status" value="1"/>
</dbReference>
<organism evidence="3 4">
    <name type="scientific">Gymnopus androsaceus JB14</name>
    <dbReference type="NCBI Taxonomy" id="1447944"/>
    <lineage>
        <taxon>Eukaryota</taxon>
        <taxon>Fungi</taxon>
        <taxon>Dikarya</taxon>
        <taxon>Basidiomycota</taxon>
        <taxon>Agaricomycotina</taxon>
        <taxon>Agaricomycetes</taxon>
        <taxon>Agaricomycetidae</taxon>
        <taxon>Agaricales</taxon>
        <taxon>Marasmiineae</taxon>
        <taxon>Omphalotaceae</taxon>
        <taxon>Gymnopus</taxon>
    </lineage>
</organism>
<reference evidence="3" key="1">
    <citation type="journal article" date="2019" name="Environ. Microbiol.">
        <title>Fungal ecological strategies reflected in gene transcription - a case study of two litter decomposers.</title>
        <authorList>
            <person name="Barbi F."/>
            <person name="Kohler A."/>
            <person name="Barry K."/>
            <person name="Baskaran P."/>
            <person name="Daum C."/>
            <person name="Fauchery L."/>
            <person name="Ihrmark K."/>
            <person name="Kuo A."/>
            <person name="LaButti K."/>
            <person name="Lipzen A."/>
            <person name="Morin E."/>
            <person name="Grigoriev I.V."/>
            <person name="Henrissat B."/>
            <person name="Lindahl B."/>
            <person name="Martin F."/>
        </authorList>
    </citation>
    <scope>NUCLEOTIDE SEQUENCE</scope>
    <source>
        <strain evidence="3">JB14</strain>
    </source>
</reference>
<feature type="compositionally biased region" description="Polar residues" evidence="1">
    <location>
        <begin position="263"/>
        <end position="273"/>
    </location>
</feature>
<evidence type="ECO:0000256" key="1">
    <source>
        <dbReference type="SAM" id="MobiDB-lite"/>
    </source>
</evidence>
<gene>
    <name evidence="3" type="ORF">BT96DRAFT_1024526</name>
</gene>
<evidence type="ECO:0000313" key="3">
    <source>
        <dbReference type="EMBL" id="KAE9390484.1"/>
    </source>
</evidence>
<sequence length="296" mass="33203">MHVTHISHLGSLHAWVSVDDERLPEFQITTARNKQQHVEVTCWIPSTPEKEFKVHWSTNKRKHALTGDVYLDGSFGGGKVMDVAGQTLFKKDSYQRTLNEIQPYVFSRLQLTDDDECLQDLPSQLGEIKLVITRCKILGQSNVQGLTTFNSSDRPVHERSKKAFSHKIKLGDVKQCELQVFTDVVREEKVATICFRYRPLDRLQADGIAPANSATDPSGTLSGKKRIRELEMEVARLSKLVRRKVSHIPSDSVKSEPDSSSDLLSTQIKSEPGSSTTTSLLQTSQNDVVDLTLDDD</sequence>
<evidence type="ECO:0000313" key="4">
    <source>
        <dbReference type="Proteomes" id="UP000799118"/>
    </source>
</evidence>
<dbReference type="InterPro" id="IPR057678">
    <property type="entry name" value="DUF7918"/>
</dbReference>
<dbReference type="Pfam" id="PF25534">
    <property type="entry name" value="DUF7918"/>
    <property type="match status" value="1"/>
</dbReference>
<dbReference type="EMBL" id="ML769656">
    <property type="protein sequence ID" value="KAE9390484.1"/>
    <property type="molecule type" value="Genomic_DNA"/>
</dbReference>
<proteinExistence type="predicted"/>
<feature type="domain" description="DUF7918" evidence="2">
    <location>
        <begin position="15"/>
        <end position="210"/>
    </location>
</feature>
<dbReference type="AlphaFoldDB" id="A0A6A4GZF1"/>
<name>A0A6A4GZF1_9AGAR</name>
<feature type="region of interest" description="Disordered" evidence="1">
    <location>
        <begin position="246"/>
        <end position="282"/>
    </location>
</feature>
<dbReference type="OrthoDB" id="3364132at2759"/>
<dbReference type="Proteomes" id="UP000799118">
    <property type="component" value="Unassembled WGS sequence"/>
</dbReference>